<gene>
    <name evidence="1" type="ORF">SAMN05216223_11649</name>
</gene>
<protein>
    <submittedName>
        <fullName evidence="1">Uncharacterized protein</fullName>
    </submittedName>
</protein>
<sequence length="40" mass="3995">MSASPSADASPDESCINISTAELLDGLNADQAALTIDEAS</sequence>
<organism evidence="1 2">
    <name type="scientific">Actinacidiphila yanglinensis</name>
    <dbReference type="NCBI Taxonomy" id="310779"/>
    <lineage>
        <taxon>Bacteria</taxon>
        <taxon>Bacillati</taxon>
        <taxon>Actinomycetota</taxon>
        <taxon>Actinomycetes</taxon>
        <taxon>Kitasatosporales</taxon>
        <taxon>Streptomycetaceae</taxon>
        <taxon>Actinacidiphila</taxon>
    </lineage>
</organism>
<keyword evidence="2" id="KW-1185">Reference proteome</keyword>
<dbReference type="Proteomes" id="UP000236754">
    <property type="component" value="Unassembled WGS sequence"/>
</dbReference>
<reference evidence="1 2" key="1">
    <citation type="submission" date="2016-10" db="EMBL/GenBank/DDBJ databases">
        <authorList>
            <person name="de Groot N.N."/>
        </authorList>
    </citation>
    <scope>NUCLEOTIDE SEQUENCE [LARGE SCALE GENOMIC DNA]</scope>
    <source>
        <strain evidence="1 2">CGMCC 4.2023</strain>
    </source>
</reference>
<evidence type="ECO:0000313" key="1">
    <source>
        <dbReference type="EMBL" id="SEG85368.1"/>
    </source>
</evidence>
<evidence type="ECO:0000313" key="2">
    <source>
        <dbReference type="Proteomes" id="UP000236754"/>
    </source>
</evidence>
<name>A0A1H6DJC9_9ACTN</name>
<proteinExistence type="predicted"/>
<dbReference type="RefSeq" id="WP_265737348.1">
    <property type="nucleotide sequence ID" value="NZ_FNVU01000016.1"/>
</dbReference>
<accession>A0A1H6DJC9</accession>
<dbReference type="AlphaFoldDB" id="A0A1H6DJC9"/>
<dbReference type="EMBL" id="FNVU01000016">
    <property type="protein sequence ID" value="SEG85368.1"/>
    <property type="molecule type" value="Genomic_DNA"/>
</dbReference>